<dbReference type="SUPFAM" id="SSF110849">
    <property type="entry name" value="ParB/Sulfiredoxin"/>
    <property type="match status" value="1"/>
</dbReference>
<proteinExistence type="predicted"/>
<sequence length="325" mass="35995">MPLSRLEPGVFVRGAGTDPAHVQMLVEAASSCTLPAILVQQSSSRIVDGMHRFEAAKLRGEETIRVRLINCTDEDAFILAVKANTWHGLPLSRADRMAGAKQIVEWHPDWSDRAIGAATGLSAKTIAGIRRQSADDGQRFGKRLGRDGKRRPLTAAEGRRRAAEYIAIHPDASLREIAREADVAPATAQDVRARIRRGADPIATRRTTRSLKNSNHETGHSSTLSPLQPWPPTRPNLPSSAVRRPPTWSALSPKLANDPSLKYAQRGRAFIGWMAMHVINSGEWKEFIDAIPVHWLPDLSLIADQTGQDWMAFAEELRRRQEVID</sequence>
<evidence type="ECO:0000259" key="2">
    <source>
        <dbReference type="SMART" id="SM00470"/>
    </source>
</evidence>
<comment type="caution">
    <text evidence="3">The sequence shown here is derived from an EMBL/GenBank/DDBJ whole genome shotgun (WGS) entry which is preliminary data.</text>
</comment>
<gene>
    <name evidence="3" type="ORF">HNP84_007234</name>
</gene>
<dbReference type="SMART" id="SM00470">
    <property type="entry name" value="ParB"/>
    <property type="match status" value="1"/>
</dbReference>
<dbReference type="RefSeq" id="WP_185054392.1">
    <property type="nucleotide sequence ID" value="NZ_BAABIX010000045.1"/>
</dbReference>
<name>A0A840PE74_9ACTN</name>
<dbReference type="EMBL" id="JACHGN010000018">
    <property type="protein sequence ID" value="MBB5137482.1"/>
    <property type="molecule type" value="Genomic_DNA"/>
</dbReference>
<accession>A0A840PE74</accession>
<evidence type="ECO:0000256" key="1">
    <source>
        <dbReference type="SAM" id="MobiDB-lite"/>
    </source>
</evidence>
<feature type="domain" description="ParB-like N-terminal" evidence="2">
    <location>
        <begin position="4"/>
        <end position="85"/>
    </location>
</feature>
<feature type="compositionally biased region" description="Basic and acidic residues" evidence="1">
    <location>
        <begin position="132"/>
        <end position="147"/>
    </location>
</feature>
<evidence type="ECO:0000313" key="3">
    <source>
        <dbReference type="EMBL" id="MBB5137482.1"/>
    </source>
</evidence>
<feature type="region of interest" description="Disordered" evidence="1">
    <location>
        <begin position="183"/>
        <end position="255"/>
    </location>
</feature>
<dbReference type="AlphaFoldDB" id="A0A840PE74"/>
<dbReference type="Proteomes" id="UP000578449">
    <property type="component" value="Unassembled WGS sequence"/>
</dbReference>
<keyword evidence="4" id="KW-1185">Reference proteome</keyword>
<dbReference type="InterPro" id="IPR003115">
    <property type="entry name" value="ParB_N"/>
</dbReference>
<dbReference type="InterPro" id="IPR036086">
    <property type="entry name" value="ParB/Sulfiredoxin_sf"/>
</dbReference>
<dbReference type="Gene3D" id="3.90.1530.10">
    <property type="entry name" value="Conserved hypothetical protein from pyrococcus furiosus pfu- 392566-001, ParB domain"/>
    <property type="match status" value="1"/>
</dbReference>
<reference evidence="3 4" key="1">
    <citation type="submission" date="2020-08" db="EMBL/GenBank/DDBJ databases">
        <title>Genomic Encyclopedia of Type Strains, Phase IV (KMG-IV): sequencing the most valuable type-strain genomes for metagenomic binning, comparative biology and taxonomic classification.</title>
        <authorList>
            <person name="Goeker M."/>
        </authorList>
    </citation>
    <scope>NUCLEOTIDE SEQUENCE [LARGE SCALE GENOMIC DNA]</scope>
    <source>
        <strain evidence="3 4">DSM 45615</strain>
    </source>
</reference>
<organism evidence="3 4">
    <name type="scientific">Thermocatellispora tengchongensis</name>
    <dbReference type="NCBI Taxonomy" id="1073253"/>
    <lineage>
        <taxon>Bacteria</taxon>
        <taxon>Bacillati</taxon>
        <taxon>Actinomycetota</taxon>
        <taxon>Actinomycetes</taxon>
        <taxon>Streptosporangiales</taxon>
        <taxon>Streptosporangiaceae</taxon>
        <taxon>Thermocatellispora</taxon>
    </lineage>
</organism>
<evidence type="ECO:0000313" key="4">
    <source>
        <dbReference type="Proteomes" id="UP000578449"/>
    </source>
</evidence>
<protein>
    <submittedName>
        <fullName evidence="3">ParB-like chromosome segregation protein Spo0J</fullName>
    </submittedName>
</protein>
<feature type="region of interest" description="Disordered" evidence="1">
    <location>
        <begin position="130"/>
        <end position="157"/>
    </location>
</feature>